<dbReference type="Gramene" id="OPUNC12G15800.1">
    <property type="protein sequence ID" value="OPUNC12G15800.1"/>
    <property type="gene ID" value="OPUNC12G15800"/>
</dbReference>
<organism evidence="2">
    <name type="scientific">Oryza punctata</name>
    <name type="common">Red rice</name>
    <dbReference type="NCBI Taxonomy" id="4537"/>
    <lineage>
        <taxon>Eukaryota</taxon>
        <taxon>Viridiplantae</taxon>
        <taxon>Streptophyta</taxon>
        <taxon>Embryophyta</taxon>
        <taxon>Tracheophyta</taxon>
        <taxon>Spermatophyta</taxon>
        <taxon>Magnoliopsida</taxon>
        <taxon>Liliopsida</taxon>
        <taxon>Poales</taxon>
        <taxon>Poaceae</taxon>
        <taxon>BOP clade</taxon>
        <taxon>Oryzoideae</taxon>
        <taxon>Oryzeae</taxon>
        <taxon>Oryzinae</taxon>
        <taxon>Oryza</taxon>
    </lineage>
</organism>
<sequence length="287" mass="31601">MEVKQVKVTAAAAAATSSWSELPADLLGQVLLRLPSLADRVRLRTRQPAQPALPPPLPWFALRVGGLVDLDGAPVRCAEASPTTSPSASAAETPLPQLANAVLRAMNNSSSTLWATPKCRCEWTTHDEAHRMALADMKEGLYIYLFHQCITDDPKQQQIYTDTDLEYVVPRYLTECDGRLFMVMRWMRLPLHVRLGGVFDVFEADLATTPCQCGHAIFLGSGCTKFVHASKCVGGVQEDCIYFMHRTFDNPSREYFGPCVDPLGNSGPAGYASVAHQGTNYYLLFNC</sequence>
<feature type="domain" description="KIB1-4 beta-propeller" evidence="1">
    <location>
        <begin position="105"/>
        <end position="251"/>
    </location>
</feature>
<evidence type="ECO:0000259" key="1">
    <source>
        <dbReference type="Pfam" id="PF03478"/>
    </source>
</evidence>
<name>A0A0E0MP59_ORYPU</name>
<dbReference type="HOGENOM" id="CLU_019286_9_1_1"/>
<proteinExistence type="predicted"/>
<dbReference type="PANTHER" id="PTHR33110:SF78">
    <property type="entry name" value="OS06G0148900 PROTEIN"/>
    <property type="match status" value="1"/>
</dbReference>
<dbReference type="EnsemblPlants" id="OPUNC12G15800.1">
    <property type="protein sequence ID" value="OPUNC12G15800.1"/>
    <property type="gene ID" value="OPUNC12G15800"/>
</dbReference>
<dbReference type="PANTHER" id="PTHR33110">
    <property type="entry name" value="F-BOX/KELCH-REPEAT PROTEIN-RELATED"/>
    <property type="match status" value="1"/>
</dbReference>
<reference evidence="2" key="2">
    <citation type="submission" date="2018-05" db="EMBL/GenBank/DDBJ databases">
        <title>OpunRS2 (Oryza punctata Reference Sequence Version 2).</title>
        <authorList>
            <person name="Zhang J."/>
            <person name="Kudrna D."/>
            <person name="Lee S."/>
            <person name="Talag J."/>
            <person name="Welchert J."/>
            <person name="Wing R.A."/>
        </authorList>
    </citation>
    <scope>NUCLEOTIDE SEQUENCE [LARGE SCALE GENOMIC DNA]</scope>
</reference>
<reference evidence="2" key="1">
    <citation type="submission" date="2015-04" db="UniProtKB">
        <authorList>
            <consortium name="EnsemblPlants"/>
        </authorList>
    </citation>
    <scope>IDENTIFICATION</scope>
</reference>
<protein>
    <recommendedName>
        <fullName evidence="1">KIB1-4 beta-propeller domain-containing protein</fullName>
    </recommendedName>
</protein>
<accession>A0A0E0MP59</accession>
<evidence type="ECO:0000313" key="2">
    <source>
        <dbReference type="EnsemblPlants" id="OPUNC12G15800.1"/>
    </source>
</evidence>
<dbReference type="Pfam" id="PF03478">
    <property type="entry name" value="Beta-prop_KIB1-4"/>
    <property type="match status" value="1"/>
</dbReference>
<dbReference type="InterPro" id="IPR005174">
    <property type="entry name" value="KIB1-4_b-propeller"/>
</dbReference>
<evidence type="ECO:0000313" key="3">
    <source>
        <dbReference type="Proteomes" id="UP000026962"/>
    </source>
</evidence>
<dbReference type="AlphaFoldDB" id="A0A0E0MP59"/>
<dbReference type="Proteomes" id="UP000026962">
    <property type="component" value="Chromosome 12"/>
</dbReference>
<keyword evidence="3" id="KW-1185">Reference proteome</keyword>